<dbReference type="EMBL" id="UGTA01000002">
    <property type="protein sequence ID" value="SUB76392.1"/>
    <property type="molecule type" value="Genomic_DNA"/>
</dbReference>
<gene>
    <name evidence="1" type="ORF">NCTC12872_02020</name>
</gene>
<dbReference type="OrthoDB" id="5686850at2"/>
<protein>
    <submittedName>
        <fullName evidence="1">Uncharacterized protein</fullName>
    </submittedName>
</protein>
<name>A0A379DFQ7_9PAST</name>
<evidence type="ECO:0000313" key="2">
    <source>
        <dbReference type="Proteomes" id="UP000255417"/>
    </source>
</evidence>
<proteinExistence type="predicted"/>
<dbReference type="AlphaFoldDB" id="A0A379DFQ7"/>
<reference evidence="1 2" key="1">
    <citation type="submission" date="2018-06" db="EMBL/GenBank/DDBJ databases">
        <authorList>
            <consortium name="Pathogen Informatics"/>
            <person name="Doyle S."/>
        </authorList>
    </citation>
    <scope>NUCLEOTIDE SEQUENCE [LARGE SCALE GENOMIC DNA]</scope>
    <source>
        <strain evidence="1 2">NCTC12872</strain>
    </source>
</reference>
<keyword evidence="2" id="KW-1185">Reference proteome</keyword>
<evidence type="ECO:0000313" key="1">
    <source>
        <dbReference type="EMBL" id="SUB76392.1"/>
    </source>
</evidence>
<sequence length="79" mass="9160">MCTLMQKDVLIELVASAQAIVTKRVDVDSPLTDEELRLGEIRDFLYSNDPNDISYTDILGEVKVIQRRFEDKPLMPQYR</sequence>
<dbReference type="Proteomes" id="UP000255417">
    <property type="component" value="Unassembled WGS sequence"/>
</dbReference>
<accession>A0A379DFQ7</accession>
<organism evidence="1 2">
    <name type="scientific">Phocoenobacter uteri</name>
    <dbReference type="NCBI Taxonomy" id="146806"/>
    <lineage>
        <taxon>Bacteria</taxon>
        <taxon>Pseudomonadati</taxon>
        <taxon>Pseudomonadota</taxon>
        <taxon>Gammaproteobacteria</taxon>
        <taxon>Pasteurellales</taxon>
        <taxon>Pasteurellaceae</taxon>
        <taxon>Phocoenobacter</taxon>
    </lineage>
</organism>
<dbReference type="RefSeq" id="WP_115316474.1">
    <property type="nucleotide sequence ID" value="NZ_LWIF01000002.1"/>
</dbReference>